<reference evidence="2" key="1">
    <citation type="submission" date="2019-04" db="EMBL/GenBank/DDBJ databases">
        <authorList>
            <consortium name="Pathogen Informatics"/>
        </authorList>
    </citation>
    <scope>NUCLEOTIDE SEQUENCE</scope>
    <source>
        <strain evidence="2">NCTC9183</strain>
    </source>
</reference>
<dbReference type="EMBL" id="CABDVL010000003">
    <property type="protein sequence ID" value="VTM49672.1"/>
    <property type="molecule type" value="Genomic_DNA"/>
</dbReference>
<gene>
    <name evidence="2" type="ORF">NCTC9183_01005</name>
</gene>
<organism evidence="2">
    <name type="scientific">Klebsiella pneumoniae</name>
    <dbReference type="NCBI Taxonomy" id="573"/>
    <lineage>
        <taxon>Bacteria</taxon>
        <taxon>Pseudomonadati</taxon>
        <taxon>Pseudomonadota</taxon>
        <taxon>Gammaproteobacteria</taxon>
        <taxon>Enterobacterales</taxon>
        <taxon>Enterobacteriaceae</taxon>
        <taxon>Klebsiella/Raoultella group</taxon>
        <taxon>Klebsiella</taxon>
        <taxon>Klebsiella pneumoniae complex</taxon>
    </lineage>
</organism>
<evidence type="ECO:0000256" key="1">
    <source>
        <dbReference type="SAM" id="SignalP"/>
    </source>
</evidence>
<dbReference type="PROSITE" id="PS51257">
    <property type="entry name" value="PROKAR_LIPOPROTEIN"/>
    <property type="match status" value="1"/>
</dbReference>
<evidence type="ECO:0000313" key="2">
    <source>
        <dbReference type="EMBL" id="VTM49672.1"/>
    </source>
</evidence>
<proteinExistence type="predicted"/>
<dbReference type="Proteomes" id="UP000507695">
    <property type="component" value="Unassembled WGS sequence"/>
</dbReference>
<feature type="signal peptide" evidence="1">
    <location>
        <begin position="1"/>
        <end position="22"/>
    </location>
</feature>
<feature type="chain" id="PRO_5026361108" description="Lysozyme inhibitor" evidence="1">
    <location>
        <begin position="23"/>
        <end position="43"/>
    </location>
</feature>
<name>A0A4P0XMZ3_KLEPN</name>
<sequence length="43" mass="4623">MRNYFLAISTAFAAIYSPSIFAASGCVVIDGKTYELNLNSCAE</sequence>
<keyword evidence="1" id="KW-0732">Signal</keyword>
<protein>
    <recommendedName>
        <fullName evidence="3">Lysozyme inhibitor</fullName>
    </recommendedName>
</protein>
<evidence type="ECO:0008006" key="3">
    <source>
        <dbReference type="Google" id="ProtNLM"/>
    </source>
</evidence>
<accession>A0A4P0XMZ3</accession>
<dbReference type="AlphaFoldDB" id="A0A4P0XMZ3"/>